<dbReference type="EMBL" id="JAPDRQ010000206">
    <property type="protein sequence ID" value="KAJ9652276.1"/>
    <property type="molecule type" value="Genomic_DNA"/>
</dbReference>
<reference evidence="1" key="1">
    <citation type="submission" date="2022-10" db="EMBL/GenBank/DDBJ databases">
        <title>Culturing micro-colonial fungi from biological soil crusts in the Mojave desert and describing Neophaeococcomyces mojavensis, and introducing the new genera and species Taxawa tesnikishii.</title>
        <authorList>
            <person name="Kurbessoian T."/>
            <person name="Stajich J.E."/>
        </authorList>
    </citation>
    <scope>NUCLEOTIDE SEQUENCE</scope>
    <source>
        <strain evidence="1">JES_112</strain>
    </source>
</reference>
<proteinExistence type="predicted"/>
<dbReference type="Proteomes" id="UP001172386">
    <property type="component" value="Unassembled WGS sequence"/>
</dbReference>
<comment type="caution">
    <text evidence="1">The sequence shown here is derived from an EMBL/GenBank/DDBJ whole genome shotgun (WGS) entry which is preliminary data.</text>
</comment>
<evidence type="ECO:0000313" key="1">
    <source>
        <dbReference type="EMBL" id="KAJ9652276.1"/>
    </source>
</evidence>
<sequence length="494" mass="54995">MVVLADNVSKNWVYGSKLPYAEPAWARGSPSPYFKDSHRRLRESMRAWTEKVDLGSFIATCDFQLTHHQYLIPMTTEWETNATLPSEIYKQAAADGVLMPMAAGNRIPKEWAGKFPIMGQVKPEEWDGFHDMIIHDEMTRVGCIGVPNGLIGGVTLAIPAILRHGNDKLRRRICTEVLSGEKRICLAITEPDAGSDVQGITTEARLSNDKTHYTVHGQKKFGHYCVKWITSGMYADYFLTLVRTEDGKFSMLVVPNGQGVSLTHMKMSGSGSAGTAFVDFDDVRVPKENIVGREGEGLRQVMSNFNRERLFIGFQSLRLARVCLEDTIREAFGEKLIEKSIIRFRLAHMARETEALQAWTETLVFQLQSLSKKDADFLLAGQTAQFKAHSGIVLENVVGAAIQLMGGSGLTRGGKGERVERIWRDVKAITIPGGSQDVLLEWSIRRALNVHQHFEALTTQQATYLAAPHPDILDMLSNSSAKHYFVVGDKSAVL</sequence>
<accession>A0ACC2ZXW5</accession>
<evidence type="ECO:0000313" key="2">
    <source>
        <dbReference type="Proteomes" id="UP001172386"/>
    </source>
</evidence>
<gene>
    <name evidence="1" type="ORF">H2198_008451</name>
</gene>
<protein>
    <submittedName>
        <fullName evidence="1">Uncharacterized protein</fullName>
    </submittedName>
</protein>
<name>A0ACC2ZXW5_9EURO</name>
<organism evidence="1 2">
    <name type="scientific">Neophaeococcomyces mojaviensis</name>
    <dbReference type="NCBI Taxonomy" id="3383035"/>
    <lineage>
        <taxon>Eukaryota</taxon>
        <taxon>Fungi</taxon>
        <taxon>Dikarya</taxon>
        <taxon>Ascomycota</taxon>
        <taxon>Pezizomycotina</taxon>
        <taxon>Eurotiomycetes</taxon>
        <taxon>Chaetothyriomycetidae</taxon>
        <taxon>Chaetothyriales</taxon>
        <taxon>Chaetothyriales incertae sedis</taxon>
        <taxon>Neophaeococcomyces</taxon>
    </lineage>
</organism>
<keyword evidence="2" id="KW-1185">Reference proteome</keyword>